<evidence type="ECO:0000256" key="3">
    <source>
        <dbReference type="ARBA" id="ARBA00022574"/>
    </source>
</evidence>
<keyword evidence="5" id="KW-0539">Nucleus</keyword>
<dbReference type="GO" id="GO:0048188">
    <property type="term" value="C:Set1C/COMPASS complex"/>
    <property type="evidence" value="ECO:0007669"/>
    <property type="project" value="TreeGrafter"/>
</dbReference>
<dbReference type="InterPro" id="IPR037867">
    <property type="entry name" value="Swd2/WDR82"/>
</dbReference>
<keyword evidence="4" id="KW-0677">Repeat</keyword>
<comment type="caution">
    <text evidence="6">The sequence shown here is derived from an EMBL/GenBank/DDBJ whole genome shotgun (WGS) entry which is preliminary data.</text>
</comment>
<evidence type="ECO:0000256" key="1">
    <source>
        <dbReference type="ARBA" id="ARBA00004123"/>
    </source>
</evidence>
<evidence type="ECO:0000256" key="4">
    <source>
        <dbReference type="ARBA" id="ARBA00022737"/>
    </source>
</evidence>
<gene>
    <name evidence="6" type="ORF">PYX00_011701</name>
</gene>
<dbReference type="SMART" id="SM00320">
    <property type="entry name" value="WD40"/>
    <property type="match status" value="2"/>
</dbReference>
<dbReference type="InterPro" id="IPR001680">
    <property type="entry name" value="WD40_rpt"/>
</dbReference>
<proteinExistence type="inferred from homology"/>
<dbReference type="AlphaFoldDB" id="A0AAW2H8H3"/>
<comment type="subcellular location">
    <subcellularLocation>
        <location evidence="1">Nucleus</location>
    </subcellularLocation>
</comment>
<dbReference type="Pfam" id="PF00400">
    <property type="entry name" value="WD40"/>
    <property type="match status" value="1"/>
</dbReference>
<dbReference type="PANTHER" id="PTHR19861">
    <property type="entry name" value="WD40 REPEAT PROTEIN SWD2"/>
    <property type="match status" value="1"/>
</dbReference>
<name>A0AAW2H8H3_9NEOP</name>
<dbReference type="GO" id="GO:0003682">
    <property type="term" value="F:chromatin binding"/>
    <property type="evidence" value="ECO:0007669"/>
    <property type="project" value="TreeGrafter"/>
</dbReference>
<evidence type="ECO:0000256" key="5">
    <source>
        <dbReference type="ARBA" id="ARBA00023242"/>
    </source>
</evidence>
<comment type="similarity">
    <text evidence="2">Belongs to the WD repeat SWD2 family.</text>
</comment>
<dbReference type="PANTHER" id="PTHR19861:SF0">
    <property type="entry name" value="WD REPEAT-CONTAINING PROTEIN 82"/>
    <property type="match status" value="1"/>
</dbReference>
<accession>A0AAW2H8H3</accession>
<sequence length="322" mass="35607">MELCGDALRRFRRIKQFNEDERIRCARYSPSGGLLCVALGRRLKVCNALSGTVKNIVSVEAPVLAHVTESSVLYASDQNIRLLSLHDNKHVHVFKSHTGNVQSISASPVSDFFLSSCRGGVRLWSIGYRNPVYKADLRDGIAAFVANDNFVIATDALLQFYDIRSPVGPFKVTAIPCRRHREMSATSRYLCVSGERSHHVFDFEGRLVHTVETARASHVALTPDSQYSVCSSGAYLIFTEIASERRVHTAKEREGNLGAVVFNPQYAQLATFSRELNLWMPVATTPAAPGIYLCIFTNIFSALFVISSSPSPPRIRVGVLAL</sequence>
<reference evidence="6" key="1">
    <citation type="journal article" date="2024" name="Gigascience">
        <title>Chromosome-level genome of the poultry shaft louse Menopon gallinae provides insight into the host-switching and adaptive evolution of parasitic lice.</title>
        <authorList>
            <person name="Xu Y."/>
            <person name="Ma L."/>
            <person name="Liu S."/>
            <person name="Liang Y."/>
            <person name="Liu Q."/>
            <person name="He Z."/>
            <person name="Tian L."/>
            <person name="Duan Y."/>
            <person name="Cai W."/>
            <person name="Li H."/>
            <person name="Song F."/>
        </authorList>
    </citation>
    <scope>NUCLEOTIDE SEQUENCE</scope>
    <source>
        <strain evidence="6">Cailab_2023a</strain>
    </source>
</reference>
<evidence type="ECO:0000313" key="6">
    <source>
        <dbReference type="EMBL" id="KAL0265984.1"/>
    </source>
</evidence>
<organism evidence="6">
    <name type="scientific">Menopon gallinae</name>
    <name type="common">poultry shaft louse</name>
    <dbReference type="NCBI Taxonomy" id="328185"/>
    <lineage>
        <taxon>Eukaryota</taxon>
        <taxon>Metazoa</taxon>
        <taxon>Ecdysozoa</taxon>
        <taxon>Arthropoda</taxon>
        <taxon>Hexapoda</taxon>
        <taxon>Insecta</taxon>
        <taxon>Pterygota</taxon>
        <taxon>Neoptera</taxon>
        <taxon>Paraneoptera</taxon>
        <taxon>Psocodea</taxon>
        <taxon>Troctomorpha</taxon>
        <taxon>Phthiraptera</taxon>
        <taxon>Amblycera</taxon>
        <taxon>Menoponidae</taxon>
        <taxon>Menopon</taxon>
    </lineage>
</organism>
<dbReference type="EMBL" id="JARGDH010000006">
    <property type="protein sequence ID" value="KAL0265984.1"/>
    <property type="molecule type" value="Genomic_DNA"/>
</dbReference>
<dbReference type="InterPro" id="IPR036322">
    <property type="entry name" value="WD40_repeat_dom_sf"/>
</dbReference>
<keyword evidence="3" id="KW-0853">WD repeat</keyword>
<dbReference type="SUPFAM" id="SSF50978">
    <property type="entry name" value="WD40 repeat-like"/>
    <property type="match status" value="1"/>
</dbReference>
<protein>
    <submittedName>
        <fullName evidence="6">Uncharacterized protein</fullName>
    </submittedName>
</protein>
<dbReference type="InterPro" id="IPR015943">
    <property type="entry name" value="WD40/YVTN_repeat-like_dom_sf"/>
</dbReference>
<evidence type="ECO:0000256" key="2">
    <source>
        <dbReference type="ARBA" id="ARBA00005616"/>
    </source>
</evidence>
<dbReference type="Gene3D" id="2.130.10.10">
    <property type="entry name" value="YVTN repeat-like/Quinoprotein amine dehydrogenase"/>
    <property type="match status" value="1"/>
</dbReference>
<dbReference type="GO" id="GO:0016070">
    <property type="term" value="P:RNA metabolic process"/>
    <property type="evidence" value="ECO:0007669"/>
    <property type="project" value="UniProtKB-ARBA"/>
</dbReference>